<feature type="transmembrane region" description="Helical" evidence="2">
    <location>
        <begin position="127"/>
        <end position="146"/>
    </location>
</feature>
<dbReference type="HOGENOM" id="CLU_072392_0_0_1"/>
<feature type="compositionally biased region" description="Polar residues" evidence="1">
    <location>
        <begin position="313"/>
        <end position="327"/>
    </location>
</feature>
<feature type="region of interest" description="Disordered" evidence="1">
    <location>
        <begin position="175"/>
        <end position="201"/>
    </location>
</feature>
<organism evidence="3 4">
    <name type="scientific">Pisolithus microcarpus 441</name>
    <dbReference type="NCBI Taxonomy" id="765257"/>
    <lineage>
        <taxon>Eukaryota</taxon>
        <taxon>Fungi</taxon>
        <taxon>Dikarya</taxon>
        <taxon>Basidiomycota</taxon>
        <taxon>Agaricomycotina</taxon>
        <taxon>Agaricomycetes</taxon>
        <taxon>Agaricomycetidae</taxon>
        <taxon>Boletales</taxon>
        <taxon>Sclerodermatineae</taxon>
        <taxon>Pisolithaceae</taxon>
        <taxon>Pisolithus</taxon>
    </lineage>
</organism>
<dbReference type="STRING" id="765257.A0A0C9YSH1"/>
<feature type="transmembrane region" description="Helical" evidence="2">
    <location>
        <begin position="12"/>
        <end position="30"/>
    </location>
</feature>
<feature type="region of interest" description="Disordered" evidence="1">
    <location>
        <begin position="258"/>
        <end position="327"/>
    </location>
</feature>
<reference evidence="3 4" key="1">
    <citation type="submission" date="2014-04" db="EMBL/GenBank/DDBJ databases">
        <authorList>
            <consortium name="DOE Joint Genome Institute"/>
            <person name="Kuo A."/>
            <person name="Kohler A."/>
            <person name="Costa M.D."/>
            <person name="Nagy L.G."/>
            <person name="Floudas D."/>
            <person name="Copeland A."/>
            <person name="Barry K.W."/>
            <person name="Cichocki N."/>
            <person name="Veneault-Fourrey C."/>
            <person name="LaButti K."/>
            <person name="Lindquist E.A."/>
            <person name="Lipzen A."/>
            <person name="Lundell T."/>
            <person name="Morin E."/>
            <person name="Murat C."/>
            <person name="Sun H."/>
            <person name="Tunlid A."/>
            <person name="Henrissat B."/>
            <person name="Grigoriev I.V."/>
            <person name="Hibbett D.S."/>
            <person name="Martin F."/>
            <person name="Nordberg H.P."/>
            <person name="Cantor M.N."/>
            <person name="Hua S.X."/>
        </authorList>
    </citation>
    <scope>NUCLEOTIDE SEQUENCE [LARGE SCALE GENOMIC DNA]</scope>
    <source>
        <strain evidence="3 4">441</strain>
    </source>
</reference>
<dbReference type="AlphaFoldDB" id="A0A0C9YSH1"/>
<evidence type="ECO:0000313" key="4">
    <source>
        <dbReference type="Proteomes" id="UP000054018"/>
    </source>
</evidence>
<dbReference type="EMBL" id="KN833781">
    <property type="protein sequence ID" value="KIK19626.1"/>
    <property type="molecule type" value="Genomic_DNA"/>
</dbReference>
<gene>
    <name evidence="3" type="ORF">PISMIDRAFT_621910</name>
</gene>
<keyword evidence="2" id="KW-0472">Membrane</keyword>
<evidence type="ECO:0000313" key="3">
    <source>
        <dbReference type="EMBL" id="KIK19626.1"/>
    </source>
</evidence>
<sequence length="327" mass="36070">MAMDSFPTFFTVRAITFACIVLLALIWLILVSVEVFTRWSISDNTSQSLMFLLILTNAITIFIPPFLSILEFRIWLDAARLLLMFVLQTGAATAFTCWSPQIQCPNQSSSDIGVCKLLNAYTVMGSWIIPVILLLYSLYFAVLVYMQSRIPVTAESPKIVPSSARPSVLPIMDPEMGEKRYSTSPGPLDSGPNTPNRSSPIVPPLLPLILPRRQSTLPVQNQSVSTNPQRHKSLPAIHRIEGGSAPQRTKTLSIPAPLAPQSQFQPVPRPWSNLQPGAVGSRPVARHLSMMPAPRKSRFPSEARRPSVAESPTARSVLSKQVPSYLM</sequence>
<reference evidence="4" key="2">
    <citation type="submission" date="2015-01" db="EMBL/GenBank/DDBJ databases">
        <title>Evolutionary Origins and Diversification of the Mycorrhizal Mutualists.</title>
        <authorList>
            <consortium name="DOE Joint Genome Institute"/>
            <consortium name="Mycorrhizal Genomics Consortium"/>
            <person name="Kohler A."/>
            <person name="Kuo A."/>
            <person name="Nagy L.G."/>
            <person name="Floudas D."/>
            <person name="Copeland A."/>
            <person name="Barry K.W."/>
            <person name="Cichocki N."/>
            <person name="Veneault-Fourrey C."/>
            <person name="LaButti K."/>
            <person name="Lindquist E.A."/>
            <person name="Lipzen A."/>
            <person name="Lundell T."/>
            <person name="Morin E."/>
            <person name="Murat C."/>
            <person name="Riley R."/>
            <person name="Ohm R."/>
            <person name="Sun H."/>
            <person name="Tunlid A."/>
            <person name="Henrissat B."/>
            <person name="Grigoriev I.V."/>
            <person name="Hibbett D.S."/>
            <person name="Martin F."/>
        </authorList>
    </citation>
    <scope>NUCLEOTIDE SEQUENCE [LARGE SCALE GENOMIC DNA]</scope>
    <source>
        <strain evidence="4">441</strain>
    </source>
</reference>
<keyword evidence="2" id="KW-1133">Transmembrane helix</keyword>
<evidence type="ECO:0008006" key="5">
    <source>
        <dbReference type="Google" id="ProtNLM"/>
    </source>
</evidence>
<protein>
    <recommendedName>
        <fullName evidence="5">MARVEL domain-containing protein</fullName>
    </recommendedName>
</protein>
<proteinExistence type="predicted"/>
<dbReference type="OrthoDB" id="3065653at2759"/>
<accession>A0A0C9YSH1</accession>
<keyword evidence="2" id="KW-0812">Transmembrane</keyword>
<keyword evidence="4" id="KW-1185">Reference proteome</keyword>
<feature type="transmembrane region" description="Helical" evidence="2">
    <location>
        <begin position="81"/>
        <end position="101"/>
    </location>
</feature>
<evidence type="ECO:0000256" key="2">
    <source>
        <dbReference type="SAM" id="Phobius"/>
    </source>
</evidence>
<name>A0A0C9YSH1_9AGAM</name>
<feature type="transmembrane region" description="Helical" evidence="2">
    <location>
        <begin position="50"/>
        <end position="69"/>
    </location>
</feature>
<evidence type="ECO:0000256" key="1">
    <source>
        <dbReference type="SAM" id="MobiDB-lite"/>
    </source>
</evidence>
<dbReference type="Proteomes" id="UP000054018">
    <property type="component" value="Unassembled WGS sequence"/>
</dbReference>